<dbReference type="Proteomes" id="UP000198406">
    <property type="component" value="Unassembled WGS sequence"/>
</dbReference>
<dbReference type="InterPro" id="IPR025069">
    <property type="entry name" value="Cpsf2_C"/>
</dbReference>
<keyword evidence="4" id="KW-0694">RNA-binding</keyword>
<evidence type="ECO:0000313" key="7">
    <source>
        <dbReference type="Proteomes" id="UP000198406"/>
    </source>
</evidence>
<dbReference type="InterPro" id="IPR036866">
    <property type="entry name" value="RibonucZ/Hydroxyglut_hydro"/>
</dbReference>
<protein>
    <recommendedName>
        <fullName evidence="4">Cleavage and polyadenylation specificity factor subunit 2</fullName>
    </recommendedName>
    <alternativeName>
        <fullName evidence="4">Cleavage and polyadenylation specificity factor 100 kDa subunit</fullName>
    </alternativeName>
</protein>
<feature type="domain" description="Beta-Casp" evidence="5">
    <location>
        <begin position="244"/>
        <end position="367"/>
    </location>
</feature>
<accession>A0A1Z5K6G9</accession>
<dbReference type="SMART" id="SM01027">
    <property type="entry name" value="Beta-Casp"/>
    <property type="match status" value="1"/>
</dbReference>
<dbReference type="InterPro" id="IPR027075">
    <property type="entry name" value="CPSF2"/>
</dbReference>
<keyword evidence="2 4" id="KW-0507">mRNA processing</keyword>
<dbReference type="PANTHER" id="PTHR45922:SF1">
    <property type="entry name" value="CLEAVAGE AND POLYADENYLATION SPECIFICITY FACTOR SUBUNIT 2"/>
    <property type="match status" value="1"/>
</dbReference>
<dbReference type="GO" id="GO:0005847">
    <property type="term" value="C:mRNA cleavage and polyadenylation specificity factor complex"/>
    <property type="evidence" value="ECO:0007669"/>
    <property type="project" value="InterPro"/>
</dbReference>
<dbReference type="GO" id="GO:0006398">
    <property type="term" value="P:mRNA 3'-end processing by stem-loop binding and cleavage"/>
    <property type="evidence" value="ECO:0007669"/>
    <property type="project" value="InterPro"/>
</dbReference>
<reference evidence="6 7" key="1">
    <citation type="journal article" date="2015" name="Plant Cell">
        <title>Oil accumulation by the oleaginous diatom Fistulifera solaris as revealed by the genome and transcriptome.</title>
        <authorList>
            <person name="Tanaka T."/>
            <person name="Maeda Y."/>
            <person name="Veluchamy A."/>
            <person name="Tanaka M."/>
            <person name="Abida H."/>
            <person name="Marechal E."/>
            <person name="Bowler C."/>
            <person name="Muto M."/>
            <person name="Sunaga Y."/>
            <person name="Tanaka M."/>
            <person name="Yoshino T."/>
            <person name="Taniguchi T."/>
            <person name="Fukuda Y."/>
            <person name="Nemoto M."/>
            <person name="Matsumoto M."/>
            <person name="Wong P.S."/>
            <person name="Aburatani S."/>
            <person name="Fujibuchi W."/>
        </authorList>
    </citation>
    <scope>NUCLEOTIDE SEQUENCE [LARGE SCALE GENOMIC DNA]</scope>
    <source>
        <strain evidence="6 7">JPCC DA0580</strain>
    </source>
</reference>
<evidence type="ECO:0000256" key="1">
    <source>
        <dbReference type="ARBA" id="ARBA00004123"/>
    </source>
</evidence>
<dbReference type="Pfam" id="PF10996">
    <property type="entry name" value="Beta-Casp"/>
    <property type="match status" value="1"/>
</dbReference>
<comment type="similarity">
    <text evidence="4">Belongs to the metallo-beta-lactamase superfamily. RNA-metabolizing metallo-beta-lactamase-like family. CPSF2/YSH1 subfamily.</text>
</comment>
<comment type="caution">
    <text evidence="6">The sequence shown here is derived from an EMBL/GenBank/DDBJ whole genome shotgun (WGS) entry which is preliminary data.</text>
</comment>
<dbReference type="Gene3D" id="3.40.50.10890">
    <property type="match status" value="1"/>
</dbReference>
<name>A0A1Z5K6G9_FISSO</name>
<dbReference type="OrthoDB" id="64353at2759"/>
<dbReference type="AlphaFoldDB" id="A0A1Z5K6G9"/>
<dbReference type="InParanoid" id="A0A1Z5K6G9"/>
<evidence type="ECO:0000313" key="6">
    <source>
        <dbReference type="EMBL" id="GAX21538.1"/>
    </source>
</evidence>
<keyword evidence="3 4" id="KW-0539">Nucleus</keyword>
<dbReference type="InterPro" id="IPR001279">
    <property type="entry name" value="Metallo-B-lactamas"/>
</dbReference>
<dbReference type="PANTHER" id="PTHR45922">
    <property type="entry name" value="CLEAVAGE AND POLYADENYLATION SPECIFICITY FACTOR SUBUNIT 2"/>
    <property type="match status" value="1"/>
</dbReference>
<evidence type="ECO:0000256" key="4">
    <source>
        <dbReference type="RuleBase" id="RU365006"/>
    </source>
</evidence>
<dbReference type="GO" id="GO:0003723">
    <property type="term" value="F:RNA binding"/>
    <property type="evidence" value="ECO:0007669"/>
    <property type="project" value="UniProtKB-KW"/>
</dbReference>
<organism evidence="6 7">
    <name type="scientific">Fistulifera solaris</name>
    <name type="common">Oleaginous diatom</name>
    <dbReference type="NCBI Taxonomy" id="1519565"/>
    <lineage>
        <taxon>Eukaryota</taxon>
        <taxon>Sar</taxon>
        <taxon>Stramenopiles</taxon>
        <taxon>Ochrophyta</taxon>
        <taxon>Bacillariophyta</taxon>
        <taxon>Bacillariophyceae</taxon>
        <taxon>Bacillariophycidae</taxon>
        <taxon>Naviculales</taxon>
        <taxon>Naviculaceae</taxon>
        <taxon>Fistulifera</taxon>
    </lineage>
</organism>
<evidence type="ECO:0000259" key="5">
    <source>
        <dbReference type="SMART" id="SM01027"/>
    </source>
</evidence>
<dbReference type="Pfam" id="PF13299">
    <property type="entry name" value="CPSF100_C"/>
    <property type="match status" value="1"/>
</dbReference>
<gene>
    <name evidence="6" type="ORF">FisN_6Hh428</name>
</gene>
<sequence>MLRVTPLSGSRWSEEGQALEPDCTLIEFSDCRILCNLGALPPKEELPPHDCVLITDSTLQSLGALPMYRGTAPIYATFPTVKMGQMTLYDHHAALSMDGVRPPFTLEELDAAISAVICIKYSQSIHIGNLSITAQRAGHVVGGAFYTFQRVIDETVVLFTATYNMARELHLDSSTLLKQSKPDALITRPGGIAFRQCHLLTKGRRPLLPSLMASQAERELVESVLAVLRRDGNVLLPADASGRVIELILILQQHWEKQRLGETYNLVWLGPLVPNTAEFARCQLEWMSDRQGHAFDTQQSHPLRLNAVHFFTSAAQLQSFMERNNNPTCVVASGLTLDHGPSRDVFLLWADNPDNAVIFTDSSQCYLRHQKELTSTTSSMPIEEDDGERTSPWTAAGQLMSAWTQAKREGREMDDSIKVDVRVPQRSPLTGEELKRFLESEEQARIMAQKEEEKRAMLREVELAKGQLRLGDDEPEVKAVSNVSTASRPKKKSRFDSTLFLKFSKPLHLTFDLQEDVAGIGQPDSVPKYGIGESIGRSGEIIEDDYGIAVQPERFIDIVAGVDPLKFAGSSGRIGDDVARRGFGYGVESKRSSAKVSEEEDNDGADDVDEQALEAADLSEGSGIIRGRNGRAPTKVTAVSRKIEVLAEVSFVPLEGRVDAQAARQSVRALQPRQVIVLGGPATTQEIPGYLVDEVSLLAEATMTFASGDTNVETPSDGETTEVHVGHAAYAVRLVDTPYLLPEEREVCEEPPGPVEFKETKLGSCTVSKLKLAATGQKVALDGSFVLAPRVDQISDDSPSLYLSEGEILLTDLRAELIAQGMKADYKTMKGHSQLVVNGGILVRKEQQSGKLHVEGPLCEDFYRVRGIVCSQFVVL</sequence>
<dbReference type="Gene3D" id="3.60.15.10">
    <property type="entry name" value="Ribonuclease Z/Hydroxyacylglutathione hydrolase-like"/>
    <property type="match status" value="1"/>
</dbReference>
<evidence type="ECO:0000256" key="3">
    <source>
        <dbReference type="ARBA" id="ARBA00023242"/>
    </source>
</evidence>
<keyword evidence="7" id="KW-1185">Reference proteome</keyword>
<comment type="subcellular location">
    <subcellularLocation>
        <location evidence="1 4">Nucleus</location>
    </subcellularLocation>
</comment>
<evidence type="ECO:0000256" key="2">
    <source>
        <dbReference type="ARBA" id="ARBA00022664"/>
    </source>
</evidence>
<dbReference type="Pfam" id="PF16661">
    <property type="entry name" value="Lactamase_B_6"/>
    <property type="match status" value="1"/>
</dbReference>
<dbReference type="InterPro" id="IPR022712">
    <property type="entry name" value="Beta_Casp"/>
</dbReference>
<dbReference type="EMBL" id="BDSP01000169">
    <property type="protein sequence ID" value="GAX21538.1"/>
    <property type="molecule type" value="Genomic_DNA"/>
</dbReference>
<proteinExistence type="inferred from homology"/>
<dbReference type="SUPFAM" id="SSF56281">
    <property type="entry name" value="Metallo-hydrolase/oxidoreductase"/>
    <property type="match status" value="1"/>
</dbReference>